<keyword evidence="3" id="KW-1185">Reference proteome</keyword>
<evidence type="ECO:0000256" key="1">
    <source>
        <dbReference type="SAM" id="Phobius"/>
    </source>
</evidence>
<keyword evidence="1" id="KW-0472">Membrane</keyword>
<organism evidence="2 3">
    <name type="scientific">Qipengyuania algicida</name>
    <dbReference type="NCBI Taxonomy" id="1836209"/>
    <lineage>
        <taxon>Bacteria</taxon>
        <taxon>Pseudomonadati</taxon>
        <taxon>Pseudomonadota</taxon>
        <taxon>Alphaproteobacteria</taxon>
        <taxon>Sphingomonadales</taxon>
        <taxon>Erythrobacteraceae</taxon>
        <taxon>Qipengyuania</taxon>
    </lineage>
</organism>
<evidence type="ECO:0000313" key="3">
    <source>
        <dbReference type="Proteomes" id="UP000439780"/>
    </source>
</evidence>
<comment type="caution">
    <text evidence="2">The sequence shown here is derived from an EMBL/GenBank/DDBJ whole genome shotgun (WGS) entry which is preliminary data.</text>
</comment>
<dbReference type="RefSeq" id="WP_160753680.1">
    <property type="nucleotide sequence ID" value="NZ_WTYA01000008.1"/>
</dbReference>
<keyword evidence="1" id="KW-1133">Transmembrane helix</keyword>
<name>A0A845AIX8_9SPHN</name>
<reference evidence="2 3" key="1">
    <citation type="submission" date="2019-12" db="EMBL/GenBank/DDBJ databases">
        <title>Genomic-based taxomic classification of the family Erythrobacteraceae.</title>
        <authorList>
            <person name="Xu L."/>
        </authorList>
    </citation>
    <scope>NUCLEOTIDE SEQUENCE [LARGE SCALE GENOMIC DNA]</scope>
    <source>
        <strain evidence="2 3">KEMB 9005-328</strain>
    </source>
</reference>
<gene>
    <name evidence="2" type="ORF">GRI58_11150</name>
</gene>
<dbReference type="AlphaFoldDB" id="A0A845AIX8"/>
<keyword evidence="1" id="KW-0812">Transmembrane</keyword>
<dbReference type="Proteomes" id="UP000439780">
    <property type="component" value="Unassembled WGS sequence"/>
</dbReference>
<feature type="transmembrane region" description="Helical" evidence="1">
    <location>
        <begin position="28"/>
        <end position="50"/>
    </location>
</feature>
<accession>A0A845AIX8</accession>
<proteinExistence type="predicted"/>
<protein>
    <submittedName>
        <fullName evidence="2">Uncharacterized protein</fullName>
    </submittedName>
</protein>
<dbReference type="EMBL" id="WTYA01000008">
    <property type="protein sequence ID" value="MXP29379.1"/>
    <property type="molecule type" value="Genomic_DNA"/>
</dbReference>
<evidence type="ECO:0000313" key="2">
    <source>
        <dbReference type="EMBL" id="MXP29379.1"/>
    </source>
</evidence>
<sequence>MSSIAMALWTLAPDKLDGATESAAPRFGAFLTTTISFFIVAALGLCTLYAQLASNRSKPG</sequence>